<evidence type="ECO:0000313" key="4">
    <source>
        <dbReference type="RefSeq" id="XP_048135530.1"/>
    </source>
</evidence>
<dbReference type="AlphaFoldDB" id="A0A8B8PEG5"/>
<dbReference type="SMART" id="SM00338">
    <property type="entry name" value="BRLZ"/>
    <property type="match status" value="1"/>
</dbReference>
<dbReference type="GO" id="GO:0006351">
    <property type="term" value="P:DNA-templated transcription"/>
    <property type="evidence" value="ECO:0007669"/>
    <property type="project" value="InterPro"/>
</dbReference>
<dbReference type="SUPFAM" id="SSF57959">
    <property type="entry name" value="Leucine zipper domain"/>
    <property type="match status" value="1"/>
</dbReference>
<evidence type="ECO:0000259" key="2">
    <source>
        <dbReference type="SMART" id="SM00338"/>
    </source>
</evidence>
<sequence length="260" mass="28661">MDDGEVEASDHVLLPNVDSSSNLQSSASVDSFFDEFLKNTRTCTHTHTCNPPGPDAAHTHTCYHTHTQMFSSEDDERCNGKKPFSKVKRPAGNREAVRKYREKKKAHTAYLEEEVQKLRMLNQQLVRKLQVQAFLEAEVIRLRSLVVDLRGKIENELGAIPFQKPCNSSSIKEGDCGVQSGSGLVGLRCSTELLCFHPHTGSSSLAGVGRSDDTMVLWGGQNCQRVIGDCQVKANVGMNSDVHNSNTVENIVSTTSQVEQ</sequence>
<dbReference type="CDD" id="cd14686">
    <property type="entry name" value="bZIP"/>
    <property type="match status" value="1"/>
</dbReference>
<evidence type="ECO:0000256" key="1">
    <source>
        <dbReference type="ARBA" id="ARBA00004123"/>
    </source>
</evidence>
<dbReference type="PANTHER" id="PTHR23334:SF20">
    <property type="entry name" value="BASIC LEUCINE ZIPPER 24"/>
    <property type="match status" value="1"/>
</dbReference>
<dbReference type="GeneID" id="115742352"/>
<dbReference type="KEGG" id="rarg:115742352"/>
<comment type="subcellular location">
    <subcellularLocation>
        <location evidence="1">Nucleus</location>
    </subcellularLocation>
</comment>
<feature type="domain" description="BZIP" evidence="2">
    <location>
        <begin position="81"/>
        <end position="148"/>
    </location>
</feature>
<accession>A0A8B8PEG5</accession>
<dbReference type="PANTHER" id="PTHR23334">
    <property type="entry name" value="CCAAT/ENHANCER BINDING PROTEIN"/>
    <property type="match status" value="1"/>
</dbReference>
<dbReference type="Pfam" id="PF07716">
    <property type="entry name" value="bZIP_2"/>
    <property type="match status" value="1"/>
</dbReference>
<dbReference type="GO" id="GO:0000981">
    <property type="term" value="F:DNA-binding transcription factor activity, RNA polymerase II-specific"/>
    <property type="evidence" value="ECO:0007669"/>
    <property type="project" value="TreeGrafter"/>
</dbReference>
<dbReference type="RefSeq" id="XP_048135530.1">
    <property type="nucleotide sequence ID" value="XM_048279573.1"/>
</dbReference>
<dbReference type="InterPro" id="IPR031106">
    <property type="entry name" value="C/EBP"/>
</dbReference>
<reference evidence="4" key="1">
    <citation type="submission" date="2025-08" db="UniProtKB">
        <authorList>
            <consortium name="RefSeq"/>
        </authorList>
    </citation>
    <scope>IDENTIFICATION</scope>
    <source>
        <tissue evidence="4">Leaf</tissue>
    </source>
</reference>
<dbReference type="Proteomes" id="UP000827889">
    <property type="component" value="Chromosome 5"/>
</dbReference>
<name>A0A8B8PEG5_9MYRT</name>
<dbReference type="GO" id="GO:0005634">
    <property type="term" value="C:nucleus"/>
    <property type="evidence" value="ECO:0007669"/>
    <property type="project" value="UniProtKB-SubCell"/>
</dbReference>
<dbReference type="Gene3D" id="1.20.5.170">
    <property type="match status" value="1"/>
</dbReference>
<gene>
    <name evidence="4" type="primary">LOC115742352</name>
</gene>
<organism evidence="3 4">
    <name type="scientific">Rhodamnia argentea</name>
    <dbReference type="NCBI Taxonomy" id="178133"/>
    <lineage>
        <taxon>Eukaryota</taxon>
        <taxon>Viridiplantae</taxon>
        <taxon>Streptophyta</taxon>
        <taxon>Embryophyta</taxon>
        <taxon>Tracheophyta</taxon>
        <taxon>Spermatophyta</taxon>
        <taxon>Magnoliopsida</taxon>
        <taxon>eudicotyledons</taxon>
        <taxon>Gunneridae</taxon>
        <taxon>Pentapetalae</taxon>
        <taxon>rosids</taxon>
        <taxon>malvids</taxon>
        <taxon>Myrtales</taxon>
        <taxon>Myrtaceae</taxon>
        <taxon>Myrtoideae</taxon>
        <taxon>Myrteae</taxon>
        <taxon>Australasian group</taxon>
        <taxon>Rhodamnia</taxon>
    </lineage>
</organism>
<dbReference type="InterPro" id="IPR046347">
    <property type="entry name" value="bZIP_sf"/>
</dbReference>
<dbReference type="GO" id="GO:0000978">
    <property type="term" value="F:RNA polymerase II cis-regulatory region sequence-specific DNA binding"/>
    <property type="evidence" value="ECO:0007669"/>
    <property type="project" value="TreeGrafter"/>
</dbReference>
<dbReference type="InterPro" id="IPR004827">
    <property type="entry name" value="bZIP"/>
</dbReference>
<keyword evidence="3" id="KW-1185">Reference proteome</keyword>
<proteinExistence type="predicted"/>
<evidence type="ECO:0000313" key="3">
    <source>
        <dbReference type="Proteomes" id="UP000827889"/>
    </source>
</evidence>
<protein>
    <submittedName>
        <fullName evidence="4">Basic leucine zipper 23-like</fullName>
    </submittedName>
</protein>